<dbReference type="PANTHER" id="PTHR48020:SF38">
    <property type="entry name" value="INOSITOL TRANSPORTER 2-RELATED"/>
    <property type="match status" value="1"/>
</dbReference>
<dbReference type="Proteomes" id="UP000594261">
    <property type="component" value="Chromosome 5"/>
</dbReference>
<evidence type="ECO:0000259" key="10">
    <source>
        <dbReference type="PROSITE" id="PS50850"/>
    </source>
</evidence>
<feature type="transmembrane region" description="Helical" evidence="9">
    <location>
        <begin position="184"/>
        <end position="206"/>
    </location>
</feature>
<keyword evidence="6 9" id="KW-1133">Transmembrane helix</keyword>
<comment type="subcellular location">
    <subcellularLocation>
        <location evidence="1">Membrane</location>
        <topology evidence="1">Multi-pass membrane protein</topology>
    </subcellularLocation>
</comment>
<comment type="similarity">
    <text evidence="2 8">Belongs to the major facilitator superfamily. Sugar transporter (TC 2.A.1.1) family.</text>
</comment>
<dbReference type="NCBIfam" id="TIGR00879">
    <property type="entry name" value="SP"/>
    <property type="match status" value="1"/>
</dbReference>
<feature type="transmembrane region" description="Helical" evidence="9">
    <location>
        <begin position="487"/>
        <end position="508"/>
    </location>
</feature>
<dbReference type="InParanoid" id="A0A7N2LRC9"/>
<dbReference type="PANTHER" id="PTHR48020">
    <property type="entry name" value="PROTON MYO-INOSITOL COTRANSPORTER"/>
    <property type="match status" value="1"/>
</dbReference>
<dbReference type="PRINTS" id="PR00171">
    <property type="entry name" value="SUGRTRNSPORT"/>
</dbReference>
<dbReference type="OrthoDB" id="6339427at2759"/>
<feature type="transmembrane region" description="Helical" evidence="9">
    <location>
        <begin position="311"/>
        <end position="334"/>
    </location>
</feature>
<dbReference type="InterPro" id="IPR005829">
    <property type="entry name" value="Sugar_transporter_CS"/>
</dbReference>
<feature type="transmembrane region" description="Helical" evidence="9">
    <location>
        <begin position="156"/>
        <end position="178"/>
    </location>
</feature>
<feature type="transmembrane region" description="Helical" evidence="9">
    <location>
        <begin position="66"/>
        <end position="86"/>
    </location>
</feature>
<dbReference type="EnsemblPlants" id="QL05p055589:mrna">
    <property type="protein sequence ID" value="QL05p055589:mrna"/>
    <property type="gene ID" value="QL05p055589"/>
</dbReference>
<keyword evidence="3 8" id="KW-0813">Transport</keyword>
<dbReference type="Gene3D" id="1.20.1250.20">
    <property type="entry name" value="MFS general substrate transporter like domains"/>
    <property type="match status" value="2"/>
</dbReference>
<evidence type="ECO:0000256" key="8">
    <source>
        <dbReference type="RuleBase" id="RU003346"/>
    </source>
</evidence>
<dbReference type="InterPro" id="IPR050814">
    <property type="entry name" value="Myo-inositol_Transporter"/>
</dbReference>
<keyword evidence="4 9" id="KW-0812">Transmembrane</keyword>
<feature type="transmembrane region" description="Helical" evidence="9">
    <location>
        <begin position="98"/>
        <end position="116"/>
    </location>
</feature>
<evidence type="ECO:0000256" key="1">
    <source>
        <dbReference type="ARBA" id="ARBA00004141"/>
    </source>
</evidence>
<sequence length="577" mass="62431">MEGAIPTADASAFRECFSLAWTNPYILRLAFSAGIGGLLFGYDTGVISGALLYIRDDFKEVDRKVFLQETIVSTALAGAIVGAAFGGWLTDRCGRKPALLLADFLFFVGAVIMAAANGPPLLIVGRVFVGLGVGMASMTAPLYISEASPAKIRGALVSTNAFLITGGQFLSYLINLAFTRAPGTWRWMLGVAGLPALLQFFLMIFLPESPRWLYRKGKVEEAKAILEKIYPAHQLEEEIRDLHESVEAEIKETGSAGKISYSELWKTKTVRRGLIAGVGLQIFQQFVGINTVMYYSPTIIQLAGIASNQTALLLSLVTSGLNAAGSIVSIYLIDRTGRRKLAAFSLAGVVIALALLSGIFYETTTHSPKVTPTSTSLKNYTCPAYSSAANANSWDCMKCLKASSPACGFCASATNKLLPGECVISNNTVKDVCGGENRLWYTRGCPSKSGWLALVGLALYIIFFSPGMGTVPWIVNSEIYPLRYRGICGGIAATVNWTSNLIVAQSFLSLTKAIGIPWTFLMFGVIAVIGVVFVLICVPETKGLPIEEIEEMLEKRAIHLKFWEKRSDNLEKNIQIP</sequence>
<name>A0A7N2LRC9_QUELO</name>
<reference evidence="11" key="2">
    <citation type="submission" date="2021-01" db="UniProtKB">
        <authorList>
            <consortium name="EnsemblPlants"/>
        </authorList>
    </citation>
    <scope>IDENTIFICATION</scope>
</reference>
<dbReference type="AlphaFoldDB" id="A0A7N2LRC9"/>
<dbReference type="FunCoup" id="A0A7N2LRC9">
    <property type="interactions" value="851"/>
</dbReference>
<evidence type="ECO:0000313" key="11">
    <source>
        <dbReference type="EnsemblPlants" id="QL05p055589:mrna"/>
    </source>
</evidence>
<dbReference type="EMBL" id="LRBV02000005">
    <property type="status" value="NOT_ANNOTATED_CDS"/>
    <property type="molecule type" value="Genomic_DNA"/>
</dbReference>
<evidence type="ECO:0000256" key="7">
    <source>
        <dbReference type="ARBA" id="ARBA00023136"/>
    </source>
</evidence>
<feature type="transmembrane region" description="Helical" evidence="9">
    <location>
        <begin position="29"/>
        <end position="54"/>
    </location>
</feature>
<gene>
    <name evidence="11" type="primary">LOC115991481</name>
</gene>
<dbReference type="CDD" id="cd17360">
    <property type="entry name" value="MFS_HMIT_like"/>
    <property type="match status" value="1"/>
</dbReference>
<evidence type="ECO:0000256" key="6">
    <source>
        <dbReference type="ARBA" id="ARBA00022989"/>
    </source>
</evidence>
<dbReference type="InterPro" id="IPR020846">
    <property type="entry name" value="MFS_dom"/>
</dbReference>
<feature type="domain" description="Major facilitator superfamily (MFS) profile" evidence="10">
    <location>
        <begin position="29"/>
        <end position="542"/>
    </location>
</feature>
<organism evidence="11 12">
    <name type="scientific">Quercus lobata</name>
    <name type="common">Valley oak</name>
    <dbReference type="NCBI Taxonomy" id="97700"/>
    <lineage>
        <taxon>Eukaryota</taxon>
        <taxon>Viridiplantae</taxon>
        <taxon>Streptophyta</taxon>
        <taxon>Embryophyta</taxon>
        <taxon>Tracheophyta</taxon>
        <taxon>Spermatophyta</taxon>
        <taxon>Magnoliopsida</taxon>
        <taxon>eudicotyledons</taxon>
        <taxon>Gunneridae</taxon>
        <taxon>Pentapetalae</taxon>
        <taxon>rosids</taxon>
        <taxon>fabids</taxon>
        <taxon>Fagales</taxon>
        <taxon>Fagaceae</taxon>
        <taxon>Quercus</taxon>
    </lineage>
</organism>
<feature type="transmembrane region" description="Helical" evidence="9">
    <location>
        <begin position="341"/>
        <end position="361"/>
    </location>
</feature>
<dbReference type="GO" id="GO:0005886">
    <property type="term" value="C:plasma membrane"/>
    <property type="evidence" value="ECO:0007669"/>
    <property type="project" value="UniProtKB-ARBA"/>
</dbReference>
<dbReference type="InterPro" id="IPR005828">
    <property type="entry name" value="MFS_sugar_transport-like"/>
</dbReference>
<dbReference type="FunFam" id="1.20.1250.20:FF:000121">
    <property type="entry name" value="Probable inositol transporter 2"/>
    <property type="match status" value="1"/>
</dbReference>
<keyword evidence="5" id="KW-0769">Symport</keyword>
<evidence type="ECO:0000256" key="5">
    <source>
        <dbReference type="ARBA" id="ARBA00022847"/>
    </source>
</evidence>
<proteinExistence type="inferred from homology"/>
<feature type="transmembrane region" description="Helical" evidence="9">
    <location>
        <begin position="514"/>
        <end position="538"/>
    </location>
</feature>
<dbReference type="PROSITE" id="PS00217">
    <property type="entry name" value="SUGAR_TRANSPORT_2"/>
    <property type="match status" value="1"/>
</dbReference>
<dbReference type="GeneID" id="115991481"/>
<dbReference type="Pfam" id="PF00083">
    <property type="entry name" value="Sugar_tr"/>
    <property type="match status" value="2"/>
</dbReference>
<dbReference type="SUPFAM" id="SSF103473">
    <property type="entry name" value="MFS general substrate transporter"/>
    <property type="match status" value="1"/>
</dbReference>
<dbReference type="GO" id="GO:0005366">
    <property type="term" value="F:myo-inositol:proton symporter activity"/>
    <property type="evidence" value="ECO:0007669"/>
    <property type="project" value="TreeGrafter"/>
</dbReference>
<evidence type="ECO:0000256" key="9">
    <source>
        <dbReference type="SAM" id="Phobius"/>
    </source>
</evidence>
<feature type="transmembrane region" description="Helical" evidence="9">
    <location>
        <begin position="451"/>
        <end position="475"/>
    </location>
</feature>
<evidence type="ECO:0000256" key="3">
    <source>
        <dbReference type="ARBA" id="ARBA00022448"/>
    </source>
</evidence>
<dbReference type="FunFam" id="1.20.1250.20:FF:000137">
    <property type="entry name" value="Probable inositol transporter 2"/>
    <property type="match status" value="1"/>
</dbReference>
<evidence type="ECO:0000313" key="12">
    <source>
        <dbReference type="Proteomes" id="UP000594261"/>
    </source>
</evidence>
<dbReference type="InterPro" id="IPR036259">
    <property type="entry name" value="MFS_trans_sf"/>
</dbReference>
<evidence type="ECO:0000256" key="2">
    <source>
        <dbReference type="ARBA" id="ARBA00010992"/>
    </source>
</evidence>
<dbReference type="Gramene" id="QL05p055589:mrna">
    <property type="protein sequence ID" value="QL05p055589:mrna"/>
    <property type="gene ID" value="QL05p055589"/>
</dbReference>
<evidence type="ECO:0000256" key="4">
    <source>
        <dbReference type="ARBA" id="ARBA00022692"/>
    </source>
</evidence>
<protein>
    <recommendedName>
        <fullName evidence="10">Major facilitator superfamily (MFS) profile domain-containing protein</fullName>
    </recommendedName>
</protein>
<feature type="transmembrane region" description="Helical" evidence="9">
    <location>
        <begin position="122"/>
        <end position="144"/>
    </location>
</feature>
<accession>A0A7N2LRC9</accession>
<dbReference type="InterPro" id="IPR003663">
    <property type="entry name" value="Sugar/inositol_transpt"/>
</dbReference>
<dbReference type="RefSeq" id="XP_030971074.1">
    <property type="nucleotide sequence ID" value="XM_031115214.1"/>
</dbReference>
<dbReference type="OMA" id="GFNAFMY"/>
<reference evidence="11 12" key="1">
    <citation type="journal article" date="2016" name="G3 (Bethesda)">
        <title>First Draft Assembly and Annotation of the Genome of a California Endemic Oak Quercus lobata Nee (Fagaceae).</title>
        <authorList>
            <person name="Sork V.L."/>
            <person name="Fitz-Gibbon S.T."/>
            <person name="Puiu D."/>
            <person name="Crepeau M."/>
            <person name="Gugger P.F."/>
            <person name="Sherman R."/>
            <person name="Stevens K."/>
            <person name="Langley C.H."/>
            <person name="Pellegrini M."/>
            <person name="Salzberg S.L."/>
        </authorList>
    </citation>
    <scope>NUCLEOTIDE SEQUENCE [LARGE SCALE GENOMIC DNA]</scope>
    <source>
        <strain evidence="11 12">cv. SW786</strain>
    </source>
</reference>
<dbReference type="KEGG" id="qlo:115991481"/>
<feature type="transmembrane region" description="Helical" evidence="9">
    <location>
        <begin position="274"/>
        <end position="296"/>
    </location>
</feature>
<dbReference type="PROSITE" id="PS50850">
    <property type="entry name" value="MFS"/>
    <property type="match status" value="1"/>
</dbReference>
<keyword evidence="7 9" id="KW-0472">Membrane</keyword>
<keyword evidence="12" id="KW-1185">Reference proteome</keyword>